<organism evidence="5 6">
    <name type="scientific">Mycoplana dimorpha</name>
    <dbReference type="NCBI Taxonomy" id="28320"/>
    <lineage>
        <taxon>Bacteria</taxon>
        <taxon>Pseudomonadati</taxon>
        <taxon>Pseudomonadota</taxon>
        <taxon>Alphaproteobacteria</taxon>
        <taxon>Hyphomicrobiales</taxon>
        <taxon>Rhizobiaceae</taxon>
        <taxon>Mycoplana</taxon>
    </lineage>
</organism>
<evidence type="ECO:0000256" key="1">
    <source>
        <dbReference type="ARBA" id="ARBA00012528"/>
    </source>
</evidence>
<dbReference type="Proteomes" id="UP000241247">
    <property type="component" value="Unassembled WGS sequence"/>
</dbReference>
<dbReference type="PANTHER" id="PTHR45138:SF9">
    <property type="entry name" value="DIGUANYLATE CYCLASE DGCM-RELATED"/>
    <property type="match status" value="1"/>
</dbReference>
<evidence type="ECO:0000256" key="3">
    <source>
        <dbReference type="SAM" id="Phobius"/>
    </source>
</evidence>
<dbReference type="SUPFAM" id="SSF55073">
    <property type="entry name" value="Nucleotide cyclase"/>
    <property type="match status" value="1"/>
</dbReference>
<proteinExistence type="predicted"/>
<dbReference type="InterPro" id="IPR000160">
    <property type="entry name" value="GGDEF_dom"/>
</dbReference>
<feature type="domain" description="GGDEF" evidence="4">
    <location>
        <begin position="253"/>
        <end position="386"/>
    </location>
</feature>
<dbReference type="InterPro" id="IPR050469">
    <property type="entry name" value="Diguanylate_Cyclase"/>
</dbReference>
<dbReference type="PANTHER" id="PTHR45138">
    <property type="entry name" value="REGULATORY COMPONENTS OF SENSORY TRANSDUCTION SYSTEM"/>
    <property type="match status" value="1"/>
</dbReference>
<dbReference type="NCBIfam" id="TIGR00254">
    <property type="entry name" value="GGDEF"/>
    <property type="match status" value="1"/>
</dbReference>
<dbReference type="CDD" id="cd01949">
    <property type="entry name" value="GGDEF"/>
    <property type="match status" value="1"/>
</dbReference>
<dbReference type="EMBL" id="PZZZ01000010">
    <property type="protein sequence ID" value="PTM90184.1"/>
    <property type="molecule type" value="Genomic_DNA"/>
</dbReference>
<dbReference type="InterPro" id="IPR029787">
    <property type="entry name" value="Nucleotide_cyclase"/>
</dbReference>
<dbReference type="AlphaFoldDB" id="A0A2T5AU15"/>
<evidence type="ECO:0000313" key="5">
    <source>
        <dbReference type="EMBL" id="PTM90184.1"/>
    </source>
</evidence>
<feature type="transmembrane region" description="Helical" evidence="3">
    <location>
        <begin position="190"/>
        <end position="214"/>
    </location>
</feature>
<dbReference type="GO" id="GO:0005886">
    <property type="term" value="C:plasma membrane"/>
    <property type="evidence" value="ECO:0007669"/>
    <property type="project" value="TreeGrafter"/>
</dbReference>
<dbReference type="RefSeq" id="WP_108004670.1">
    <property type="nucleotide sequence ID" value="NZ_JBHEEX010000011.1"/>
</dbReference>
<reference evidence="5 6" key="1">
    <citation type="submission" date="2018-04" db="EMBL/GenBank/DDBJ databases">
        <title>Genomic Encyclopedia of Type Strains, Phase IV (KMG-IV): sequencing the most valuable type-strain genomes for metagenomic binning, comparative biology and taxonomic classification.</title>
        <authorList>
            <person name="Goeker M."/>
        </authorList>
    </citation>
    <scope>NUCLEOTIDE SEQUENCE [LARGE SCALE GENOMIC DNA]</scope>
    <source>
        <strain evidence="5 6">DSM 7138</strain>
    </source>
</reference>
<keyword evidence="3" id="KW-1133">Transmembrane helix</keyword>
<feature type="transmembrane region" description="Helical" evidence="3">
    <location>
        <begin position="124"/>
        <end position="144"/>
    </location>
</feature>
<dbReference type="FunFam" id="3.30.70.270:FF:000001">
    <property type="entry name" value="Diguanylate cyclase domain protein"/>
    <property type="match status" value="1"/>
</dbReference>
<feature type="transmembrane region" description="Helical" evidence="3">
    <location>
        <begin position="93"/>
        <end position="112"/>
    </location>
</feature>
<feature type="transmembrane region" description="Helical" evidence="3">
    <location>
        <begin position="68"/>
        <end position="86"/>
    </location>
</feature>
<evidence type="ECO:0000259" key="4">
    <source>
        <dbReference type="PROSITE" id="PS50887"/>
    </source>
</evidence>
<comment type="catalytic activity">
    <reaction evidence="2">
        <text>2 GTP = 3',3'-c-di-GMP + 2 diphosphate</text>
        <dbReference type="Rhea" id="RHEA:24898"/>
        <dbReference type="ChEBI" id="CHEBI:33019"/>
        <dbReference type="ChEBI" id="CHEBI:37565"/>
        <dbReference type="ChEBI" id="CHEBI:58805"/>
        <dbReference type="EC" id="2.7.7.65"/>
    </reaction>
</comment>
<comment type="caution">
    <text evidence="5">The sequence shown here is derived from an EMBL/GenBank/DDBJ whole genome shotgun (WGS) entry which is preliminary data.</text>
</comment>
<evidence type="ECO:0000256" key="2">
    <source>
        <dbReference type="ARBA" id="ARBA00034247"/>
    </source>
</evidence>
<dbReference type="GO" id="GO:0052621">
    <property type="term" value="F:diguanylate cyclase activity"/>
    <property type="evidence" value="ECO:0007669"/>
    <property type="project" value="UniProtKB-EC"/>
</dbReference>
<dbReference type="GO" id="GO:1902201">
    <property type="term" value="P:negative regulation of bacterial-type flagellum-dependent cell motility"/>
    <property type="evidence" value="ECO:0007669"/>
    <property type="project" value="TreeGrafter"/>
</dbReference>
<keyword evidence="3" id="KW-0472">Membrane</keyword>
<dbReference type="EC" id="2.7.7.65" evidence="1"/>
<accession>A0A2T5AU15</accession>
<dbReference type="SMART" id="SM00267">
    <property type="entry name" value="GGDEF"/>
    <property type="match status" value="1"/>
</dbReference>
<evidence type="ECO:0000313" key="6">
    <source>
        <dbReference type="Proteomes" id="UP000241247"/>
    </source>
</evidence>
<feature type="transmembrane region" description="Helical" evidence="3">
    <location>
        <begin position="6"/>
        <end position="26"/>
    </location>
</feature>
<sequence length="411" mass="44336">MLEVLISVPTLLICTLLSTLVVAVFLTQYWLTERGPAAARFWCIAMWIGTASSALLATRETIAPELSIGLGNFLAALAYSLTWAGFRAFEDRHVSRIALAAGPAAWSLAYLFSDTFAADMSLRVILMSLVVSGYSLGIATELLSGRRREALPSRRIIAVLLASHGVIYLLRIPFALVAPVTDGAAPSVSPWFAIFALEIFLHTLIVAVAMLVLIKERSEFVFRYAARSDALTGILNRGAFMDDVSARLLRRPDSGVLMLFDLDHFKSINDTYGHMAGDQVLRRFTSAVSALIDDDMIFGRFGGEEFAVFAPALDLEHGLAVADRIRRDVARLSIGHFGETISITISAGIASVVLSGGDLDRMVAAADHALYRAKAEGRDRVNLAGPAESLMQVAGRMRGPEPGHAEAGAVL</sequence>
<gene>
    <name evidence="5" type="ORF">C7449_11067</name>
</gene>
<keyword evidence="3" id="KW-0812">Transmembrane</keyword>
<dbReference type="OrthoDB" id="9812260at2"/>
<dbReference type="GO" id="GO:0043709">
    <property type="term" value="P:cell adhesion involved in single-species biofilm formation"/>
    <property type="evidence" value="ECO:0007669"/>
    <property type="project" value="TreeGrafter"/>
</dbReference>
<name>A0A2T5AU15_MYCDI</name>
<dbReference type="Pfam" id="PF00990">
    <property type="entry name" value="GGDEF"/>
    <property type="match status" value="1"/>
</dbReference>
<feature type="transmembrane region" description="Helical" evidence="3">
    <location>
        <begin position="156"/>
        <end position="178"/>
    </location>
</feature>
<dbReference type="PROSITE" id="PS50887">
    <property type="entry name" value="GGDEF"/>
    <property type="match status" value="1"/>
</dbReference>
<feature type="transmembrane region" description="Helical" evidence="3">
    <location>
        <begin position="38"/>
        <end position="56"/>
    </location>
</feature>
<dbReference type="InterPro" id="IPR043128">
    <property type="entry name" value="Rev_trsase/Diguanyl_cyclase"/>
</dbReference>
<dbReference type="Gene3D" id="3.30.70.270">
    <property type="match status" value="1"/>
</dbReference>
<keyword evidence="6" id="KW-1185">Reference proteome</keyword>
<protein>
    <recommendedName>
        <fullName evidence="1">diguanylate cyclase</fullName>
        <ecNumber evidence="1">2.7.7.65</ecNumber>
    </recommendedName>
</protein>